<protein>
    <recommendedName>
        <fullName evidence="4">PEP-CTERM sorting domain-containing protein</fullName>
    </recommendedName>
</protein>
<comment type="caution">
    <text evidence="2">The sequence shown here is derived from an EMBL/GenBank/DDBJ whole genome shotgun (WGS) entry which is preliminary data.</text>
</comment>
<organism evidence="2 3">
    <name type="scientific">Zooshikella ganghwensis</name>
    <dbReference type="NCBI Taxonomy" id="202772"/>
    <lineage>
        <taxon>Bacteria</taxon>
        <taxon>Pseudomonadati</taxon>
        <taxon>Pseudomonadota</taxon>
        <taxon>Gammaproteobacteria</taxon>
        <taxon>Oceanospirillales</taxon>
        <taxon>Zooshikellaceae</taxon>
        <taxon>Zooshikella</taxon>
    </lineage>
</organism>
<dbReference type="RefSeq" id="WP_094786867.1">
    <property type="nucleotide sequence ID" value="NZ_JAEVHG010000007.1"/>
</dbReference>
<reference evidence="2 3" key="1">
    <citation type="submission" date="2017-04" db="EMBL/GenBank/DDBJ databases">
        <title>Draft genome sequence of Zooshikella ganghwensis VG4 isolated from Red Sea sediments.</title>
        <authorList>
            <person name="Rehman Z."/>
            <person name="Alam I."/>
            <person name="Kamau A."/>
            <person name="Bajic V."/>
            <person name="Leiknes T."/>
        </authorList>
    </citation>
    <scope>NUCLEOTIDE SEQUENCE [LARGE SCALE GENOMIC DNA]</scope>
    <source>
        <strain evidence="2 3">VG4</strain>
    </source>
</reference>
<sequence>MNSLYRTLLTLCIFGLSNNIAQAGVITADTVTTSGMSFIYGSAARLSDGDTRNQVYVNPYTNNAYIEFKFDALYSSDFIRIYNDYAVNDDSLTKFNLAFFNTKSLVAFEEALTSPTSVATHDIAYSKQVGPFNRIRLYPVESQLPHRFQVREIQFSTTKISEPGSLLILLSFLPLIIRQKHSSLLSKTVIS</sequence>
<keyword evidence="3" id="KW-1185">Reference proteome</keyword>
<dbReference type="AlphaFoldDB" id="A0A4P9VJU5"/>
<proteinExistence type="predicted"/>
<feature type="chain" id="PRO_5020403436" description="PEP-CTERM sorting domain-containing protein" evidence="1">
    <location>
        <begin position="24"/>
        <end position="191"/>
    </location>
</feature>
<evidence type="ECO:0000256" key="1">
    <source>
        <dbReference type="SAM" id="SignalP"/>
    </source>
</evidence>
<feature type="signal peptide" evidence="1">
    <location>
        <begin position="1"/>
        <end position="23"/>
    </location>
</feature>
<dbReference type="EMBL" id="NDXW01000001">
    <property type="protein sequence ID" value="RDH43555.1"/>
    <property type="molecule type" value="Genomic_DNA"/>
</dbReference>
<evidence type="ECO:0000313" key="3">
    <source>
        <dbReference type="Proteomes" id="UP000257039"/>
    </source>
</evidence>
<dbReference type="Proteomes" id="UP000257039">
    <property type="component" value="Unassembled WGS sequence"/>
</dbReference>
<evidence type="ECO:0008006" key="4">
    <source>
        <dbReference type="Google" id="ProtNLM"/>
    </source>
</evidence>
<evidence type="ECO:0000313" key="2">
    <source>
        <dbReference type="EMBL" id="RDH43555.1"/>
    </source>
</evidence>
<name>A0A4P9VJU5_9GAMM</name>
<keyword evidence="1" id="KW-0732">Signal</keyword>
<accession>A0A4P9VJU5</accession>
<gene>
    <name evidence="2" type="ORF">B9G39_08925</name>
</gene>